<sequence length="195" mass="22171">MFSTEMRYSTPVIPCEYVSLCSNVTVSDLRKLYVSEFRAQRGDVPISVKLSLMIIFGKFGGSQASSFELQVRPLRDGDPAGMRSFHPGLTEPVTRTLPTLTARFPRGKCRRVREAVVEQSRPGVKRWGMRPRYDYSGRSTTRRSYGFAGKGLLLHRMPPHYRSRHGMELENDFGSMVIQVFHGHTIIDPPVGTYR</sequence>
<evidence type="ECO:0000313" key="1">
    <source>
        <dbReference type="EMBL" id="KAF9645241.1"/>
    </source>
</evidence>
<gene>
    <name evidence="1" type="ORF">BDM02DRAFT_609810</name>
</gene>
<dbReference type="EMBL" id="MU118098">
    <property type="protein sequence ID" value="KAF9645241.1"/>
    <property type="molecule type" value="Genomic_DNA"/>
</dbReference>
<comment type="caution">
    <text evidence="1">The sequence shown here is derived from an EMBL/GenBank/DDBJ whole genome shotgun (WGS) entry which is preliminary data.</text>
</comment>
<protein>
    <submittedName>
        <fullName evidence="1">Uncharacterized protein</fullName>
    </submittedName>
</protein>
<evidence type="ECO:0000313" key="2">
    <source>
        <dbReference type="Proteomes" id="UP000886501"/>
    </source>
</evidence>
<proteinExistence type="predicted"/>
<name>A0ACB6Z7X0_THEGA</name>
<keyword evidence="2" id="KW-1185">Reference proteome</keyword>
<reference evidence="1" key="2">
    <citation type="journal article" date="2020" name="Nat. Commun.">
        <title>Large-scale genome sequencing of mycorrhizal fungi provides insights into the early evolution of symbiotic traits.</title>
        <authorList>
            <person name="Miyauchi S."/>
            <person name="Kiss E."/>
            <person name="Kuo A."/>
            <person name="Drula E."/>
            <person name="Kohler A."/>
            <person name="Sanchez-Garcia M."/>
            <person name="Morin E."/>
            <person name="Andreopoulos B."/>
            <person name="Barry K.W."/>
            <person name="Bonito G."/>
            <person name="Buee M."/>
            <person name="Carver A."/>
            <person name="Chen C."/>
            <person name="Cichocki N."/>
            <person name="Clum A."/>
            <person name="Culley D."/>
            <person name="Crous P.W."/>
            <person name="Fauchery L."/>
            <person name="Girlanda M."/>
            <person name="Hayes R.D."/>
            <person name="Keri Z."/>
            <person name="LaButti K."/>
            <person name="Lipzen A."/>
            <person name="Lombard V."/>
            <person name="Magnuson J."/>
            <person name="Maillard F."/>
            <person name="Murat C."/>
            <person name="Nolan M."/>
            <person name="Ohm R.A."/>
            <person name="Pangilinan J."/>
            <person name="Pereira M.F."/>
            <person name="Perotto S."/>
            <person name="Peter M."/>
            <person name="Pfister S."/>
            <person name="Riley R."/>
            <person name="Sitrit Y."/>
            <person name="Stielow J.B."/>
            <person name="Szollosi G."/>
            <person name="Zifcakova L."/>
            <person name="Stursova M."/>
            <person name="Spatafora J.W."/>
            <person name="Tedersoo L."/>
            <person name="Vaario L.M."/>
            <person name="Yamada A."/>
            <person name="Yan M."/>
            <person name="Wang P."/>
            <person name="Xu J."/>
            <person name="Bruns T."/>
            <person name="Baldrian P."/>
            <person name="Vilgalys R."/>
            <person name="Dunand C."/>
            <person name="Henrissat B."/>
            <person name="Grigoriev I.V."/>
            <person name="Hibbett D."/>
            <person name="Nagy L.G."/>
            <person name="Martin F.M."/>
        </authorList>
    </citation>
    <scope>NUCLEOTIDE SEQUENCE</scope>
    <source>
        <strain evidence="1">P2</strain>
    </source>
</reference>
<accession>A0ACB6Z7X0</accession>
<dbReference type="Proteomes" id="UP000886501">
    <property type="component" value="Unassembled WGS sequence"/>
</dbReference>
<organism evidence="1 2">
    <name type="scientific">Thelephora ganbajun</name>
    <name type="common">Ganba fungus</name>
    <dbReference type="NCBI Taxonomy" id="370292"/>
    <lineage>
        <taxon>Eukaryota</taxon>
        <taxon>Fungi</taxon>
        <taxon>Dikarya</taxon>
        <taxon>Basidiomycota</taxon>
        <taxon>Agaricomycotina</taxon>
        <taxon>Agaricomycetes</taxon>
        <taxon>Thelephorales</taxon>
        <taxon>Thelephoraceae</taxon>
        <taxon>Thelephora</taxon>
    </lineage>
</organism>
<reference evidence="1" key="1">
    <citation type="submission" date="2019-10" db="EMBL/GenBank/DDBJ databases">
        <authorList>
            <consortium name="DOE Joint Genome Institute"/>
            <person name="Kuo A."/>
            <person name="Miyauchi S."/>
            <person name="Kiss E."/>
            <person name="Drula E."/>
            <person name="Kohler A."/>
            <person name="Sanchez-Garcia M."/>
            <person name="Andreopoulos B."/>
            <person name="Barry K.W."/>
            <person name="Bonito G."/>
            <person name="Buee M."/>
            <person name="Carver A."/>
            <person name="Chen C."/>
            <person name="Cichocki N."/>
            <person name="Clum A."/>
            <person name="Culley D."/>
            <person name="Crous P.W."/>
            <person name="Fauchery L."/>
            <person name="Girlanda M."/>
            <person name="Hayes R."/>
            <person name="Keri Z."/>
            <person name="Labutti K."/>
            <person name="Lipzen A."/>
            <person name="Lombard V."/>
            <person name="Magnuson J."/>
            <person name="Maillard F."/>
            <person name="Morin E."/>
            <person name="Murat C."/>
            <person name="Nolan M."/>
            <person name="Ohm R."/>
            <person name="Pangilinan J."/>
            <person name="Pereira M."/>
            <person name="Perotto S."/>
            <person name="Peter M."/>
            <person name="Riley R."/>
            <person name="Sitrit Y."/>
            <person name="Stielow B."/>
            <person name="Szollosi G."/>
            <person name="Zifcakova L."/>
            <person name="Stursova M."/>
            <person name="Spatafora J.W."/>
            <person name="Tedersoo L."/>
            <person name="Vaario L.-M."/>
            <person name="Yamada A."/>
            <person name="Yan M."/>
            <person name="Wang P."/>
            <person name="Xu J."/>
            <person name="Bruns T."/>
            <person name="Baldrian P."/>
            <person name="Vilgalys R."/>
            <person name="Henrissat B."/>
            <person name="Grigoriev I.V."/>
            <person name="Hibbett D."/>
            <person name="Nagy L.G."/>
            <person name="Martin F.M."/>
        </authorList>
    </citation>
    <scope>NUCLEOTIDE SEQUENCE</scope>
    <source>
        <strain evidence="1">P2</strain>
    </source>
</reference>